<feature type="binding site" evidence="2">
    <location>
        <position position="238"/>
    </location>
    <ligand>
        <name>[2Fe-2S] cluster</name>
        <dbReference type="ChEBI" id="CHEBI:190135"/>
    </ligand>
</feature>
<dbReference type="GO" id="GO:0016491">
    <property type="term" value="F:oxidoreductase activity"/>
    <property type="evidence" value="ECO:0007669"/>
    <property type="project" value="InterPro"/>
</dbReference>
<dbReference type="SUPFAM" id="SSF52343">
    <property type="entry name" value="Ferredoxin reductase-like, C-terminal NADP-linked domain"/>
    <property type="match status" value="1"/>
</dbReference>
<keyword evidence="1" id="KW-0274">FAD</keyword>
<feature type="binding site" evidence="2">
    <location>
        <position position="223"/>
    </location>
    <ligand>
        <name>[2Fe-2S] cluster</name>
        <dbReference type="ChEBI" id="CHEBI:190135"/>
    </ligand>
</feature>
<sequence length="285" mass="31554">MGFKILQKAQLGPDSFLMRVSAPHVAQNAKPGQFIILRPHEKGERIPLTIARTDREKGEVTIIFQVVGKSTKYLSLLKEGDEIHDFVGPLGRPTEIENFGTVACLGGGFGTAVLYPLVRALREAGNYVIVINGARSANLLILENELKELSHEYYVTTDDGTKGLKGFVTDMLRKLLEDGKHIDRIFAVGPVPMMKSVADLTKNWNIKTIVSLNPIMVDGTGMCGACRVNVGGETKFACVDGPEFDAHLVDFDLLMKRLAMYKDLEKYSYELFLKEVEDKECPGKC</sequence>
<dbReference type="PANTHER" id="PTHR43513">
    <property type="entry name" value="DIHYDROOROTATE DEHYDROGENASE B (NAD(+)), ELECTRON TRANSFER SUBUNIT"/>
    <property type="match status" value="1"/>
</dbReference>
<dbReference type="AlphaFoldDB" id="A0A7V3KN44"/>
<dbReference type="NCBIfam" id="NF004862">
    <property type="entry name" value="PRK06222.1"/>
    <property type="match status" value="1"/>
</dbReference>
<evidence type="ECO:0000256" key="2">
    <source>
        <dbReference type="PIRSR" id="PIRSR006816-2"/>
    </source>
</evidence>
<dbReference type="GO" id="GO:0006221">
    <property type="term" value="P:pyrimidine nucleotide biosynthetic process"/>
    <property type="evidence" value="ECO:0007669"/>
    <property type="project" value="InterPro"/>
</dbReference>
<comment type="cofactor">
    <cofactor evidence="2">
        <name>[2Fe-2S] cluster</name>
        <dbReference type="ChEBI" id="CHEBI:190135"/>
    </cofactor>
    <text evidence="2">Binds 1 [2Fe-2S] cluster per subunit.</text>
</comment>
<comment type="cofactor">
    <cofactor evidence="1">
        <name>FAD</name>
        <dbReference type="ChEBI" id="CHEBI:57692"/>
    </cofactor>
    <text evidence="1">Binds 1 FAD per subunit.</text>
</comment>
<dbReference type="EMBL" id="DTGD01000096">
    <property type="protein sequence ID" value="HGB35767.1"/>
    <property type="molecule type" value="Genomic_DNA"/>
</dbReference>
<dbReference type="InterPro" id="IPR019480">
    <property type="entry name" value="Dihydroorotate_DH_Fe-S-bd"/>
</dbReference>
<dbReference type="GO" id="GO:0051537">
    <property type="term" value="F:2 iron, 2 sulfur cluster binding"/>
    <property type="evidence" value="ECO:0007669"/>
    <property type="project" value="UniProtKB-KW"/>
</dbReference>
<feature type="domain" description="FAD-binding FR-type" evidence="3">
    <location>
        <begin position="1"/>
        <end position="96"/>
    </location>
</feature>
<dbReference type="GO" id="GO:0050660">
    <property type="term" value="F:flavin adenine dinucleotide binding"/>
    <property type="evidence" value="ECO:0007669"/>
    <property type="project" value="InterPro"/>
</dbReference>
<feature type="binding site" evidence="1">
    <location>
        <begin position="63"/>
        <end position="65"/>
    </location>
    <ligand>
        <name>FAD</name>
        <dbReference type="ChEBI" id="CHEBI:57692"/>
    </ligand>
</feature>
<protein>
    <submittedName>
        <fullName evidence="4">Sulfide/dihydroorotate dehydrogenase-like FAD/NAD-binding protein</fullName>
    </submittedName>
</protein>
<dbReference type="PROSITE" id="PS51384">
    <property type="entry name" value="FAD_FR"/>
    <property type="match status" value="1"/>
</dbReference>
<dbReference type="Pfam" id="PF10418">
    <property type="entry name" value="DHODB_Fe-S_bind"/>
    <property type="match status" value="1"/>
</dbReference>
<dbReference type="PANTHER" id="PTHR43513:SF3">
    <property type="entry name" value="DIHYDROOROTATE DEHYDROGENASE B (NAD(+)), ELECTRON TRANSFER SUBUNIT-RELATED"/>
    <property type="match status" value="1"/>
</dbReference>
<reference evidence="4" key="1">
    <citation type="journal article" date="2020" name="mSystems">
        <title>Genome- and Community-Level Interaction Insights into Carbon Utilization and Element Cycling Functions of Hydrothermarchaeota in Hydrothermal Sediment.</title>
        <authorList>
            <person name="Zhou Z."/>
            <person name="Liu Y."/>
            <person name="Xu W."/>
            <person name="Pan J."/>
            <person name="Luo Z.H."/>
            <person name="Li M."/>
        </authorList>
    </citation>
    <scope>NUCLEOTIDE SEQUENCE [LARGE SCALE GENOMIC DNA]</scope>
    <source>
        <strain evidence="4">SpSt-754</strain>
    </source>
</reference>
<dbReference type="PIRSF" id="PIRSF006816">
    <property type="entry name" value="Cyc3_hyd_g"/>
    <property type="match status" value="1"/>
</dbReference>
<organism evidence="4">
    <name type="scientific">candidate division WOR-3 bacterium</name>
    <dbReference type="NCBI Taxonomy" id="2052148"/>
    <lineage>
        <taxon>Bacteria</taxon>
        <taxon>Bacteria division WOR-3</taxon>
    </lineage>
</organism>
<dbReference type="InterPro" id="IPR012165">
    <property type="entry name" value="Cyt_c3_hydrogenase_gsu"/>
</dbReference>
<dbReference type="InterPro" id="IPR039261">
    <property type="entry name" value="FNR_nucleotide-bd"/>
</dbReference>
<dbReference type="Gene3D" id="3.40.50.80">
    <property type="entry name" value="Nucleotide-binding domain of ferredoxin-NADP reductase (FNR) module"/>
    <property type="match status" value="1"/>
</dbReference>
<keyword evidence="2" id="KW-0411">Iron-sulfur</keyword>
<keyword evidence="2" id="KW-0479">Metal-binding</keyword>
<gene>
    <name evidence="4" type="ORF">ENV38_02525</name>
</gene>
<name>A0A7V3KN44_UNCW3</name>
<proteinExistence type="predicted"/>
<dbReference type="SUPFAM" id="SSF63380">
    <property type="entry name" value="Riboflavin synthase domain-like"/>
    <property type="match status" value="1"/>
</dbReference>
<accession>A0A7V3KN44</accession>
<dbReference type="Pfam" id="PF00175">
    <property type="entry name" value="NAD_binding_1"/>
    <property type="match status" value="1"/>
</dbReference>
<dbReference type="CDD" id="cd06219">
    <property type="entry name" value="DHOD_e_trans_like1"/>
    <property type="match status" value="1"/>
</dbReference>
<dbReference type="InterPro" id="IPR017938">
    <property type="entry name" value="Riboflavin_synthase-like_b-brl"/>
</dbReference>
<keyword evidence="2" id="KW-0408">Iron</keyword>
<dbReference type="InterPro" id="IPR001433">
    <property type="entry name" value="OxRdtase_FAD/NAD-bd"/>
</dbReference>
<dbReference type="InterPro" id="IPR017927">
    <property type="entry name" value="FAD-bd_FR_type"/>
</dbReference>
<feature type="binding site" evidence="2">
    <location>
        <position position="226"/>
    </location>
    <ligand>
        <name>[2Fe-2S] cluster</name>
        <dbReference type="ChEBI" id="CHEBI:190135"/>
    </ligand>
</feature>
<evidence type="ECO:0000259" key="3">
    <source>
        <dbReference type="PROSITE" id="PS51384"/>
    </source>
</evidence>
<comment type="caution">
    <text evidence="4">The sequence shown here is derived from an EMBL/GenBank/DDBJ whole genome shotgun (WGS) entry which is preliminary data.</text>
</comment>
<evidence type="ECO:0000256" key="1">
    <source>
        <dbReference type="PIRSR" id="PIRSR006816-1"/>
    </source>
</evidence>
<dbReference type="GO" id="GO:0046872">
    <property type="term" value="F:metal ion binding"/>
    <property type="evidence" value="ECO:0007669"/>
    <property type="project" value="UniProtKB-KW"/>
</dbReference>
<keyword evidence="1" id="KW-0285">Flavoprotein</keyword>
<evidence type="ECO:0000313" key="4">
    <source>
        <dbReference type="EMBL" id="HGB35767.1"/>
    </source>
</evidence>
<keyword evidence="2" id="KW-0001">2Fe-2S</keyword>
<dbReference type="Gene3D" id="2.40.30.10">
    <property type="entry name" value="Translation factors"/>
    <property type="match status" value="1"/>
</dbReference>
<dbReference type="InterPro" id="IPR050353">
    <property type="entry name" value="PyrK_electron_transfer"/>
</dbReference>